<feature type="domain" description="Acyltransferase 3" evidence="9">
    <location>
        <begin position="6"/>
        <end position="328"/>
    </location>
</feature>
<keyword evidence="3 11" id="KW-0808">Transferase</keyword>
<proteinExistence type="predicted"/>
<feature type="transmembrane region" description="Helical" evidence="8">
    <location>
        <begin position="31"/>
        <end position="51"/>
    </location>
</feature>
<feature type="transmembrane region" description="Helical" evidence="8">
    <location>
        <begin position="167"/>
        <end position="184"/>
    </location>
</feature>
<reference evidence="11 12" key="1">
    <citation type="submission" date="2024-08" db="EMBL/GenBank/DDBJ databases">
        <title>Draft Genome Sequence of Legionella lytica strain DSB2004, Isolated From a Fire Sprinkler System.</title>
        <authorList>
            <person name="Everhart A.D."/>
            <person name="Kidane D.T."/>
            <person name="Farone A.L."/>
            <person name="Farone M.B."/>
        </authorList>
    </citation>
    <scope>NUCLEOTIDE SEQUENCE [LARGE SCALE GENOMIC DNA]</scope>
    <source>
        <strain evidence="11 12">DSB2004</strain>
    </source>
</reference>
<evidence type="ECO:0000256" key="2">
    <source>
        <dbReference type="ARBA" id="ARBA00022475"/>
    </source>
</evidence>
<evidence type="ECO:0000256" key="7">
    <source>
        <dbReference type="ARBA" id="ARBA00023315"/>
    </source>
</evidence>
<evidence type="ECO:0000256" key="3">
    <source>
        <dbReference type="ARBA" id="ARBA00022679"/>
    </source>
</evidence>
<dbReference type="EC" id="2.3.1.-" evidence="11"/>
<dbReference type="EMBL" id="JBGORX010000001">
    <property type="protein sequence ID" value="MFJ1268257.1"/>
    <property type="molecule type" value="Genomic_DNA"/>
</dbReference>
<keyword evidence="6 8" id="KW-0472">Membrane</keyword>
<feature type="transmembrane region" description="Helical" evidence="8">
    <location>
        <begin position="190"/>
        <end position="211"/>
    </location>
</feature>
<dbReference type="InterPro" id="IPR036514">
    <property type="entry name" value="SGNH_hydro_sf"/>
</dbReference>
<feature type="domain" description="SGNH" evidence="10">
    <location>
        <begin position="400"/>
        <end position="637"/>
    </location>
</feature>
<evidence type="ECO:0000256" key="6">
    <source>
        <dbReference type="ARBA" id="ARBA00023136"/>
    </source>
</evidence>
<dbReference type="Pfam" id="PF01757">
    <property type="entry name" value="Acyl_transf_3"/>
    <property type="match status" value="1"/>
</dbReference>
<dbReference type="Gene3D" id="3.40.50.1110">
    <property type="entry name" value="SGNH hydrolase"/>
    <property type="match status" value="1"/>
</dbReference>
<feature type="transmembrane region" description="Helical" evidence="8">
    <location>
        <begin position="72"/>
        <end position="91"/>
    </location>
</feature>
<dbReference type="PANTHER" id="PTHR23028:SF53">
    <property type="entry name" value="ACYL_TRANSF_3 DOMAIN-CONTAINING PROTEIN"/>
    <property type="match status" value="1"/>
</dbReference>
<evidence type="ECO:0000256" key="1">
    <source>
        <dbReference type="ARBA" id="ARBA00004651"/>
    </source>
</evidence>
<dbReference type="Pfam" id="PF19040">
    <property type="entry name" value="SGNH"/>
    <property type="match status" value="1"/>
</dbReference>
<evidence type="ECO:0000256" key="8">
    <source>
        <dbReference type="SAM" id="Phobius"/>
    </source>
</evidence>
<keyword evidence="7 11" id="KW-0012">Acyltransferase</keyword>
<feature type="transmembrane region" description="Helical" evidence="8">
    <location>
        <begin position="314"/>
        <end position="332"/>
    </location>
</feature>
<comment type="subcellular location">
    <subcellularLocation>
        <location evidence="1">Cell membrane</location>
        <topology evidence="1">Multi-pass membrane protein</topology>
    </subcellularLocation>
</comment>
<evidence type="ECO:0000259" key="9">
    <source>
        <dbReference type="Pfam" id="PF01757"/>
    </source>
</evidence>
<keyword evidence="2" id="KW-1003">Cell membrane</keyword>
<keyword evidence="12" id="KW-1185">Reference proteome</keyword>
<protein>
    <submittedName>
        <fullName evidence="11">Acyltransferase family protein</fullName>
        <ecNumber evidence="11">2.3.1.-</ecNumber>
    </submittedName>
</protein>
<feature type="transmembrane region" description="Helical" evidence="8">
    <location>
        <begin position="247"/>
        <end position="264"/>
    </location>
</feature>
<dbReference type="PANTHER" id="PTHR23028">
    <property type="entry name" value="ACETYLTRANSFERASE"/>
    <property type="match status" value="1"/>
</dbReference>
<evidence type="ECO:0000256" key="4">
    <source>
        <dbReference type="ARBA" id="ARBA00022692"/>
    </source>
</evidence>
<evidence type="ECO:0000259" key="10">
    <source>
        <dbReference type="Pfam" id="PF19040"/>
    </source>
</evidence>
<feature type="transmembrane region" description="Helical" evidence="8">
    <location>
        <begin position="276"/>
        <end position="294"/>
    </location>
</feature>
<dbReference type="SUPFAM" id="SSF52266">
    <property type="entry name" value="SGNH hydrolase"/>
    <property type="match status" value="1"/>
</dbReference>
<dbReference type="RefSeq" id="WP_400187070.1">
    <property type="nucleotide sequence ID" value="NZ_JBGORX010000001.1"/>
</dbReference>
<evidence type="ECO:0000313" key="12">
    <source>
        <dbReference type="Proteomes" id="UP001615550"/>
    </source>
</evidence>
<feature type="transmembrane region" description="Helical" evidence="8">
    <location>
        <begin position="344"/>
        <end position="366"/>
    </location>
</feature>
<keyword evidence="5 8" id="KW-1133">Transmembrane helix</keyword>
<organism evidence="11 12">
    <name type="scientific">Legionella lytica</name>
    <dbReference type="NCBI Taxonomy" id="96232"/>
    <lineage>
        <taxon>Bacteria</taxon>
        <taxon>Pseudomonadati</taxon>
        <taxon>Pseudomonadota</taxon>
        <taxon>Gammaproteobacteria</taxon>
        <taxon>Legionellales</taxon>
        <taxon>Legionellaceae</taxon>
        <taxon>Legionella</taxon>
    </lineage>
</organism>
<evidence type="ECO:0000313" key="11">
    <source>
        <dbReference type="EMBL" id="MFJ1268257.1"/>
    </source>
</evidence>
<keyword evidence="4 8" id="KW-0812">Transmembrane</keyword>
<gene>
    <name evidence="11" type="ORF">ACD661_06790</name>
</gene>
<accession>A0ABW8D6D1</accession>
<evidence type="ECO:0000256" key="5">
    <source>
        <dbReference type="ARBA" id="ARBA00022989"/>
    </source>
</evidence>
<dbReference type="GO" id="GO:0016746">
    <property type="term" value="F:acyltransferase activity"/>
    <property type="evidence" value="ECO:0007669"/>
    <property type="project" value="UniProtKB-KW"/>
</dbReference>
<dbReference type="InterPro" id="IPR043968">
    <property type="entry name" value="SGNH"/>
</dbReference>
<feature type="transmembrane region" description="Helical" evidence="8">
    <location>
        <begin position="223"/>
        <end position="241"/>
    </location>
</feature>
<feature type="transmembrane region" description="Helical" evidence="8">
    <location>
        <begin position="7"/>
        <end position="25"/>
    </location>
</feature>
<dbReference type="InterPro" id="IPR002656">
    <property type="entry name" value="Acyl_transf_3_dom"/>
</dbReference>
<feature type="transmembrane region" description="Helical" evidence="8">
    <location>
        <begin position="136"/>
        <end position="155"/>
    </location>
</feature>
<comment type="caution">
    <text evidence="11">The sequence shown here is derived from an EMBL/GenBank/DDBJ whole genome shotgun (WGS) entry which is preliminary data.</text>
</comment>
<name>A0ABW8D6D1_9GAMM</name>
<sequence>MTYRPDIDGLRAIAILFVLLFHSGLRLVPSGFIGVDIFFVISGFLITSILHHSLQKNRFSFIEFYRRRLWRLQPVFICLILTTICITYLFYLPEDFVNYFKSARKTTLFTSNSFFEKATKGYFSAKANELPLLHTWSLSIEWQCYLLLPIIMYALHRICPQRLLSKLIYALTLCFFALALYYSATQPSKTYYYLSSRIFEFLIGACVVFGSPRIILNKYISEALNAAALLTIFYIATRSNISWGFPNAYAFILCIAVSILIAAGKNNAPSLFTRMLSIKPLVFIGLISYSLYIWHWPVFVLMHYLEIAKTPSYFVFTFGFIFIISFLSWKFIEKPAQKFNTLKFGYSLALLFLTPLALVYMGSSLVKHHEGYPQRFEETARIASRLKRYDNPQRPLCLGEKNVAISNNCVLGAHQTNSKTAFLFGDSHANHFWGFIDTLAQKANISVTSHATSACLSLPGIRQYDWNAQDYAACYEQTQRYYSLIEKNHYDFVILGQNWDGYLGNRLIPRESEARVKKRIEEALDAAVQIIINSGAKPILMKSIVTNNSYHCFLHHLKTRANYDPKQCEFDINTKKSQWQDKLFSHLQHKYAQLIIIDPVKVQCPHGRCRADINGMPLFRDGGHLSDYASYHLATRYLNHYNNPLTQ</sequence>
<dbReference type="Proteomes" id="UP001615550">
    <property type="component" value="Unassembled WGS sequence"/>
</dbReference>
<dbReference type="InterPro" id="IPR050879">
    <property type="entry name" value="Acyltransferase_3"/>
</dbReference>